<evidence type="ECO:0000256" key="2">
    <source>
        <dbReference type="ARBA" id="ARBA00022857"/>
    </source>
</evidence>
<evidence type="ECO:0000256" key="3">
    <source>
        <dbReference type="ARBA" id="ARBA00023002"/>
    </source>
</evidence>
<dbReference type="AlphaFoldDB" id="A0A0S7YHP5"/>
<sequence length="213" mass="24179">NAWYKKYIVQKIPYIILKIAMSENGKISGFSEKYITSTASLRYVHSLRSRACAVLVGINTVLSDNPYLTDRLLGRRNPTRIVIDPHLKVPLESNFLKPDARRIIITQQNSDKNKIKSLTDAGIEFLLLEGEHFLLTTILQKLGAFHIGSVLIEGGGQVFTKFFDEQLYDELYVFVAPKTINKGLEINIDSNVLKGIQPIKIGEDILYHVYRNN</sequence>
<dbReference type="PANTHER" id="PTHR38011:SF7">
    <property type="entry name" value="2,5-DIAMINO-6-RIBOSYLAMINO-4(3H)-PYRIMIDINONE 5'-PHOSPHATE REDUCTASE"/>
    <property type="match status" value="1"/>
</dbReference>
<dbReference type="GO" id="GO:0008703">
    <property type="term" value="F:5-amino-6-(5-phosphoribosylamino)uracil reductase activity"/>
    <property type="evidence" value="ECO:0007669"/>
    <property type="project" value="InterPro"/>
</dbReference>
<dbReference type="Pfam" id="PF01872">
    <property type="entry name" value="RibD_C"/>
    <property type="match status" value="1"/>
</dbReference>
<feature type="domain" description="Bacterial bifunctional deaminase-reductase C-terminal" evidence="4">
    <location>
        <begin position="13"/>
        <end position="180"/>
    </location>
</feature>
<protein>
    <recommendedName>
        <fullName evidence="4">Bacterial bifunctional deaminase-reductase C-terminal domain-containing protein</fullName>
    </recommendedName>
</protein>
<evidence type="ECO:0000259" key="4">
    <source>
        <dbReference type="Pfam" id="PF01872"/>
    </source>
</evidence>
<dbReference type="Gene3D" id="3.40.430.10">
    <property type="entry name" value="Dihydrofolate Reductase, subunit A"/>
    <property type="match status" value="1"/>
</dbReference>
<proteinExistence type="predicted"/>
<comment type="pathway">
    <text evidence="1">Cofactor biosynthesis; riboflavin biosynthesis.</text>
</comment>
<reference evidence="5 6" key="1">
    <citation type="journal article" date="2015" name="Microbiome">
        <title>Genomic resolution of linkages in carbon, nitrogen, and sulfur cycling among widespread estuary sediment bacteria.</title>
        <authorList>
            <person name="Baker B.J."/>
            <person name="Lazar C.S."/>
            <person name="Teske A.P."/>
            <person name="Dick G.J."/>
        </authorList>
    </citation>
    <scope>NUCLEOTIDE SEQUENCE [LARGE SCALE GENOMIC DNA]</scope>
    <source>
        <strain evidence="5">DG_78</strain>
    </source>
</reference>
<dbReference type="SUPFAM" id="SSF53597">
    <property type="entry name" value="Dihydrofolate reductase-like"/>
    <property type="match status" value="1"/>
</dbReference>
<evidence type="ECO:0000256" key="1">
    <source>
        <dbReference type="ARBA" id="ARBA00005104"/>
    </source>
</evidence>
<organism evidence="5 6">
    <name type="scientific">candidate division TA06 bacterium DG_78</name>
    <dbReference type="NCBI Taxonomy" id="1703772"/>
    <lineage>
        <taxon>Bacteria</taxon>
        <taxon>Bacteria division TA06</taxon>
    </lineage>
</organism>
<dbReference type="InterPro" id="IPR050765">
    <property type="entry name" value="Riboflavin_Biosynth_HTPR"/>
</dbReference>
<comment type="caution">
    <text evidence="5">The sequence shown here is derived from an EMBL/GenBank/DDBJ whole genome shotgun (WGS) entry which is preliminary data.</text>
</comment>
<dbReference type="EMBL" id="LJNI01000016">
    <property type="protein sequence ID" value="KPJ74090.1"/>
    <property type="molecule type" value="Genomic_DNA"/>
</dbReference>
<feature type="non-terminal residue" evidence="5">
    <location>
        <position position="1"/>
    </location>
</feature>
<dbReference type="Proteomes" id="UP000051012">
    <property type="component" value="Unassembled WGS sequence"/>
</dbReference>
<dbReference type="GO" id="GO:0009231">
    <property type="term" value="P:riboflavin biosynthetic process"/>
    <property type="evidence" value="ECO:0007669"/>
    <property type="project" value="InterPro"/>
</dbReference>
<evidence type="ECO:0000313" key="6">
    <source>
        <dbReference type="Proteomes" id="UP000051012"/>
    </source>
</evidence>
<dbReference type="InterPro" id="IPR002734">
    <property type="entry name" value="RibDG_C"/>
</dbReference>
<keyword evidence="2" id="KW-0521">NADP</keyword>
<keyword evidence="3" id="KW-0560">Oxidoreductase</keyword>
<dbReference type="InterPro" id="IPR024072">
    <property type="entry name" value="DHFR-like_dom_sf"/>
</dbReference>
<name>A0A0S7YHP5_UNCT6</name>
<accession>A0A0S7YHP5</accession>
<dbReference type="PANTHER" id="PTHR38011">
    <property type="entry name" value="DIHYDROFOLATE REDUCTASE FAMILY PROTEIN (AFU_ORTHOLOGUE AFUA_8G06820)"/>
    <property type="match status" value="1"/>
</dbReference>
<evidence type="ECO:0000313" key="5">
    <source>
        <dbReference type="EMBL" id="KPJ74090.1"/>
    </source>
</evidence>
<gene>
    <name evidence="5" type="ORF">AMJ52_02035</name>
</gene>